<keyword evidence="2" id="KW-1185">Reference proteome</keyword>
<dbReference type="AlphaFoldDB" id="A0A7J6APG6"/>
<organism evidence="1 2">
    <name type="scientific">Ameiurus melas</name>
    <name type="common">Black bullhead</name>
    <name type="synonym">Silurus melas</name>
    <dbReference type="NCBI Taxonomy" id="219545"/>
    <lineage>
        <taxon>Eukaryota</taxon>
        <taxon>Metazoa</taxon>
        <taxon>Chordata</taxon>
        <taxon>Craniata</taxon>
        <taxon>Vertebrata</taxon>
        <taxon>Euteleostomi</taxon>
        <taxon>Actinopterygii</taxon>
        <taxon>Neopterygii</taxon>
        <taxon>Teleostei</taxon>
        <taxon>Ostariophysi</taxon>
        <taxon>Siluriformes</taxon>
        <taxon>Ictaluridae</taxon>
        <taxon>Ameiurus</taxon>
    </lineage>
</organism>
<proteinExistence type="predicted"/>
<dbReference type="Proteomes" id="UP000593565">
    <property type="component" value="Unassembled WGS sequence"/>
</dbReference>
<comment type="caution">
    <text evidence="1">The sequence shown here is derived from an EMBL/GenBank/DDBJ whole genome shotgun (WGS) entry which is preliminary data.</text>
</comment>
<dbReference type="EMBL" id="JAAGNN010000010">
    <property type="protein sequence ID" value="KAF4083851.1"/>
    <property type="molecule type" value="Genomic_DNA"/>
</dbReference>
<gene>
    <name evidence="1" type="ORF">AMELA_G00122050</name>
</gene>
<evidence type="ECO:0000313" key="1">
    <source>
        <dbReference type="EMBL" id="KAF4083851.1"/>
    </source>
</evidence>
<name>A0A7J6APG6_AMEME</name>
<accession>A0A7J6APG6</accession>
<evidence type="ECO:0000313" key="2">
    <source>
        <dbReference type="Proteomes" id="UP000593565"/>
    </source>
</evidence>
<protein>
    <submittedName>
        <fullName evidence="1">Uncharacterized protein</fullName>
    </submittedName>
</protein>
<sequence>MDSILHTQSLNVPVDISPEMSASRCLLVCVYNEQSKHQMSRENTKGYEQAFTEIMRVL</sequence>
<reference evidence="1 2" key="1">
    <citation type="submission" date="2020-02" db="EMBL/GenBank/DDBJ databases">
        <title>A chromosome-scale genome assembly of the black bullhead catfish (Ameiurus melas).</title>
        <authorList>
            <person name="Wen M."/>
            <person name="Zham M."/>
            <person name="Cabau C."/>
            <person name="Klopp C."/>
            <person name="Donnadieu C."/>
            <person name="Roques C."/>
            <person name="Bouchez O."/>
            <person name="Lampietro C."/>
            <person name="Jouanno E."/>
            <person name="Herpin A."/>
            <person name="Louis A."/>
            <person name="Berthelot C."/>
            <person name="Parey E."/>
            <person name="Roest-Crollius H."/>
            <person name="Braasch I."/>
            <person name="Postlethwait J."/>
            <person name="Robinson-Rechavi M."/>
            <person name="Echchiki A."/>
            <person name="Begum T."/>
            <person name="Montfort J."/>
            <person name="Schartl M."/>
            <person name="Bobe J."/>
            <person name="Guiguen Y."/>
        </authorList>
    </citation>
    <scope>NUCLEOTIDE SEQUENCE [LARGE SCALE GENOMIC DNA]</scope>
    <source>
        <strain evidence="1">M_S1</strain>
        <tissue evidence="1">Blood</tissue>
    </source>
</reference>